<accession>A0A397U0A5</accession>
<reference evidence="2 3" key="1">
    <citation type="submission" date="2018-06" db="EMBL/GenBank/DDBJ databases">
        <title>Comparative genomics reveals the genomic features of Rhizophagus irregularis, R. cerebriforme, R. diaphanum and Gigaspora rosea, and their symbiotic lifestyle signature.</title>
        <authorList>
            <person name="Morin E."/>
            <person name="San Clemente H."/>
            <person name="Chen E.C.H."/>
            <person name="De La Providencia I."/>
            <person name="Hainaut M."/>
            <person name="Kuo A."/>
            <person name="Kohler A."/>
            <person name="Murat C."/>
            <person name="Tang N."/>
            <person name="Roy S."/>
            <person name="Loubradou J."/>
            <person name="Henrissat B."/>
            <person name="Grigoriev I.V."/>
            <person name="Corradi N."/>
            <person name="Roux C."/>
            <person name="Martin F.M."/>
        </authorList>
    </citation>
    <scope>NUCLEOTIDE SEQUENCE [LARGE SCALE GENOMIC DNA]</scope>
    <source>
        <strain evidence="2 3">DAOM 194757</strain>
    </source>
</reference>
<evidence type="ECO:0000313" key="2">
    <source>
        <dbReference type="EMBL" id="RIB02467.1"/>
    </source>
</evidence>
<evidence type="ECO:0000313" key="3">
    <source>
        <dbReference type="Proteomes" id="UP000266673"/>
    </source>
</evidence>
<sequence>MKRAPTNDNTNGKKKYQQRKQPLVVYAIICHIAKKAPTNNDETALTKKLMKLTKHTPKTMTKSQYHLRFQRQNKPKIIQTPNIAPNTTPTTTLTTNPTTKKKYKAAKKQICKRQESKITIAQNTKKVKEARTQKQRKIQKGSNTKSKNIKK</sequence>
<proteinExistence type="predicted"/>
<gene>
    <name evidence="2" type="ORF">C2G38_2227761</name>
</gene>
<feature type="compositionally biased region" description="Basic residues" evidence="1">
    <location>
        <begin position="99"/>
        <end position="111"/>
    </location>
</feature>
<feature type="compositionally biased region" description="Polar residues" evidence="1">
    <location>
        <begin position="140"/>
        <end position="151"/>
    </location>
</feature>
<keyword evidence="3" id="KW-1185">Reference proteome</keyword>
<dbReference type="EMBL" id="QKWP01002687">
    <property type="protein sequence ID" value="RIB02467.1"/>
    <property type="molecule type" value="Genomic_DNA"/>
</dbReference>
<feature type="region of interest" description="Disordered" evidence="1">
    <location>
        <begin position="72"/>
        <end position="151"/>
    </location>
</feature>
<dbReference type="AlphaFoldDB" id="A0A397U0A5"/>
<feature type="compositionally biased region" description="Low complexity" evidence="1">
    <location>
        <begin position="80"/>
        <end position="98"/>
    </location>
</feature>
<evidence type="ECO:0000256" key="1">
    <source>
        <dbReference type="SAM" id="MobiDB-lite"/>
    </source>
</evidence>
<dbReference type="Proteomes" id="UP000266673">
    <property type="component" value="Unassembled WGS sequence"/>
</dbReference>
<comment type="caution">
    <text evidence="2">The sequence shown here is derived from an EMBL/GenBank/DDBJ whole genome shotgun (WGS) entry which is preliminary data.</text>
</comment>
<protein>
    <submittedName>
        <fullName evidence="2">Uncharacterized protein</fullName>
    </submittedName>
</protein>
<name>A0A397U0A5_9GLOM</name>
<organism evidence="2 3">
    <name type="scientific">Gigaspora rosea</name>
    <dbReference type="NCBI Taxonomy" id="44941"/>
    <lineage>
        <taxon>Eukaryota</taxon>
        <taxon>Fungi</taxon>
        <taxon>Fungi incertae sedis</taxon>
        <taxon>Mucoromycota</taxon>
        <taxon>Glomeromycotina</taxon>
        <taxon>Glomeromycetes</taxon>
        <taxon>Diversisporales</taxon>
        <taxon>Gigasporaceae</taxon>
        <taxon>Gigaspora</taxon>
    </lineage>
</organism>